<evidence type="ECO:0000256" key="4">
    <source>
        <dbReference type="ARBA" id="ARBA00023128"/>
    </source>
</evidence>
<keyword evidence="8" id="KW-1185">Reference proteome</keyword>
<dbReference type="Pfam" id="PF04588">
    <property type="entry name" value="HIG_1_N"/>
    <property type="match status" value="1"/>
</dbReference>
<gene>
    <name evidence="7" type="ORF">CHLNCDRAFT_17999</name>
</gene>
<accession>E1ZEV5</accession>
<sequence>PAGTAVTAGVLLGGLVAFKNGKAAMAQHFMRARVIAQGATVAIMVSSGGY</sequence>
<name>E1ZEV5_CHLVA</name>
<organism evidence="8">
    <name type="scientific">Chlorella variabilis</name>
    <name type="common">Green alga</name>
    <dbReference type="NCBI Taxonomy" id="554065"/>
    <lineage>
        <taxon>Eukaryota</taxon>
        <taxon>Viridiplantae</taxon>
        <taxon>Chlorophyta</taxon>
        <taxon>core chlorophytes</taxon>
        <taxon>Trebouxiophyceae</taxon>
        <taxon>Chlorellales</taxon>
        <taxon>Chlorellaceae</taxon>
        <taxon>Chlorella clade</taxon>
        <taxon>Chlorella</taxon>
    </lineage>
</organism>
<evidence type="ECO:0000256" key="1">
    <source>
        <dbReference type="ARBA" id="ARBA00004325"/>
    </source>
</evidence>
<dbReference type="KEGG" id="cvr:CHLNCDRAFT_17999"/>
<feature type="domain" description="HIG1" evidence="6">
    <location>
        <begin position="1"/>
        <end position="50"/>
    </location>
</feature>
<dbReference type="InParanoid" id="E1ZEV5"/>
<comment type="subcellular location">
    <subcellularLocation>
        <location evidence="1">Mitochondrion membrane</location>
    </subcellularLocation>
</comment>
<dbReference type="InterPro" id="IPR050355">
    <property type="entry name" value="RCF1"/>
</dbReference>
<feature type="non-terminal residue" evidence="7">
    <location>
        <position position="50"/>
    </location>
</feature>
<dbReference type="Gene3D" id="6.10.140.1320">
    <property type="match status" value="1"/>
</dbReference>
<dbReference type="AlphaFoldDB" id="E1ZEV5"/>
<dbReference type="OMA" id="YGDNPWQ"/>
<feature type="non-terminal residue" evidence="7">
    <location>
        <position position="1"/>
    </location>
</feature>
<evidence type="ECO:0000256" key="3">
    <source>
        <dbReference type="ARBA" id="ARBA00022989"/>
    </source>
</evidence>
<keyword evidence="5" id="KW-0472">Membrane</keyword>
<dbReference type="Proteomes" id="UP000008141">
    <property type="component" value="Unassembled WGS sequence"/>
</dbReference>
<dbReference type="EMBL" id="GL433844">
    <property type="protein sequence ID" value="EFN55724.1"/>
    <property type="molecule type" value="Genomic_DNA"/>
</dbReference>
<dbReference type="RefSeq" id="XP_005847826.1">
    <property type="nucleotide sequence ID" value="XM_005847764.1"/>
</dbReference>
<dbReference type="OrthoDB" id="6604018at2759"/>
<keyword evidence="4" id="KW-0496">Mitochondrion</keyword>
<proteinExistence type="predicted"/>
<keyword evidence="2" id="KW-0812">Transmembrane</keyword>
<dbReference type="InterPro" id="IPR007667">
    <property type="entry name" value="Hypoxia_induced_domain"/>
</dbReference>
<dbReference type="PANTHER" id="PTHR12297">
    <property type="entry name" value="HYPOXIA-INDUCBILE GENE 1 HIG1 -RELATED"/>
    <property type="match status" value="1"/>
</dbReference>
<evidence type="ECO:0000313" key="8">
    <source>
        <dbReference type="Proteomes" id="UP000008141"/>
    </source>
</evidence>
<evidence type="ECO:0000256" key="2">
    <source>
        <dbReference type="ARBA" id="ARBA00022692"/>
    </source>
</evidence>
<evidence type="ECO:0000313" key="7">
    <source>
        <dbReference type="EMBL" id="EFN55724.1"/>
    </source>
</evidence>
<reference evidence="7 8" key="1">
    <citation type="journal article" date="2010" name="Plant Cell">
        <title>The Chlorella variabilis NC64A genome reveals adaptation to photosymbiosis, coevolution with viruses, and cryptic sex.</title>
        <authorList>
            <person name="Blanc G."/>
            <person name="Duncan G."/>
            <person name="Agarkova I."/>
            <person name="Borodovsky M."/>
            <person name="Gurnon J."/>
            <person name="Kuo A."/>
            <person name="Lindquist E."/>
            <person name="Lucas S."/>
            <person name="Pangilinan J."/>
            <person name="Polle J."/>
            <person name="Salamov A."/>
            <person name="Terry A."/>
            <person name="Yamada T."/>
            <person name="Dunigan D.D."/>
            <person name="Grigoriev I.V."/>
            <person name="Claverie J.M."/>
            <person name="Van Etten J.L."/>
        </authorList>
    </citation>
    <scope>NUCLEOTIDE SEQUENCE [LARGE SCALE GENOMIC DNA]</scope>
    <source>
        <strain evidence="7 8">NC64A</strain>
    </source>
</reference>
<keyword evidence="3" id="KW-1133">Transmembrane helix</keyword>
<dbReference type="GeneID" id="17354899"/>
<dbReference type="PROSITE" id="PS51503">
    <property type="entry name" value="HIG1"/>
    <property type="match status" value="1"/>
</dbReference>
<dbReference type="GO" id="GO:0031966">
    <property type="term" value="C:mitochondrial membrane"/>
    <property type="evidence" value="ECO:0007669"/>
    <property type="project" value="UniProtKB-SubCell"/>
</dbReference>
<protein>
    <recommendedName>
        <fullName evidence="6">HIG1 domain-containing protein</fullName>
    </recommendedName>
</protein>
<dbReference type="PANTHER" id="PTHR12297:SF3">
    <property type="entry name" value="HIG1 DOMAIN FAMILY MEMBER 1A"/>
    <property type="match status" value="1"/>
</dbReference>
<dbReference type="STRING" id="554065.E1ZEV5"/>
<evidence type="ECO:0000256" key="5">
    <source>
        <dbReference type="ARBA" id="ARBA00023136"/>
    </source>
</evidence>
<evidence type="ECO:0000259" key="6">
    <source>
        <dbReference type="PROSITE" id="PS51503"/>
    </source>
</evidence>